<evidence type="ECO:0000313" key="2">
    <source>
        <dbReference type="EMBL" id="PKU93460.1"/>
    </source>
</evidence>
<reference evidence="2 3" key="1">
    <citation type="submission" date="2017-10" db="EMBL/GenBank/DDBJ databases">
        <title>Bifidobacterium genomics.</title>
        <authorList>
            <person name="Lugli G.A."/>
            <person name="Milani C."/>
            <person name="Mancabelli L."/>
        </authorList>
    </citation>
    <scope>NUCLEOTIDE SEQUENCE [LARGE SCALE GENOMIC DNA]</scope>
    <source>
        <strain evidence="2 3">1542B</strain>
    </source>
</reference>
<sequence length="354" mass="39232">MRANPHKPTPRSSQPASHAYPDRQYVSASSHNHGQATPNRQNPPAETASCESILTQSPIGDVATAIRSPEPSSCERILTRTRSSRIGPTDPDRQTVTVRVNPHTMTAARLRISQPHQPTRHRANKSSHNDTPTPPSQPIPPVRPSPCEQNLTQWPPLTSKSANPASPPAIVRTNPHTMTAARLRISQPHQPTRHRANKSSHNHGQATPNRQTRPPKRHRASQSSQTGVRNDHREISACPHIRNTTQHPANHRRPRQTVTTRKPRHTEPDRTHHQQPQQHIQPPGNACPGIHDPTHRTKPRTSATNHHHPYPPAYATQHITHPVPAARRYVSASSHNGPLTPGNQPTPTTQTGVM</sequence>
<organism evidence="2 3">
    <name type="scientific">Bifidobacterium thermophilum</name>
    <dbReference type="NCBI Taxonomy" id="33905"/>
    <lineage>
        <taxon>Bacteria</taxon>
        <taxon>Bacillati</taxon>
        <taxon>Actinomycetota</taxon>
        <taxon>Actinomycetes</taxon>
        <taxon>Bifidobacteriales</taxon>
        <taxon>Bifidobacteriaceae</taxon>
        <taxon>Bifidobacterium</taxon>
    </lineage>
</organism>
<protein>
    <submittedName>
        <fullName evidence="2">Uncharacterized protein</fullName>
    </submittedName>
</protein>
<feature type="compositionally biased region" description="Polar residues" evidence="1">
    <location>
        <begin position="202"/>
        <end position="212"/>
    </location>
</feature>
<feature type="compositionally biased region" description="Low complexity" evidence="1">
    <location>
        <begin position="274"/>
        <end position="283"/>
    </location>
</feature>
<feature type="region of interest" description="Disordered" evidence="1">
    <location>
        <begin position="186"/>
        <end position="315"/>
    </location>
</feature>
<evidence type="ECO:0000313" key="3">
    <source>
        <dbReference type="Proteomes" id="UP000233727"/>
    </source>
</evidence>
<feature type="compositionally biased region" description="Basic residues" evidence="1">
    <location>
        <begin position="191"/>
        <end position="201"/>
    </location>
</feature>
<feature type="compositionally biased region" description="Polar residues" evidence="1">
    <location>
        <begin position="147"/>
        <end position="164"/>
    </location>
</feature>
<accession>A0A2N3QP68</accession>
<comment type="caution">
    <text evidence="2">The sequence shown here is derived from an EMBL/GenBank/DDBJ whole genome shotgun (WGS) entry which is preliminary data.</text>
</comment>
<proteinExistence type="predicted"/>
<feature type="compositionally biased region" description="Low complexity" evidence="1">
    <location>
        <begin position="336"/>
        <end position="354"/>
    </location>
</feature>
<feature type="region of interest" description="Disordered" evidence="1">
    <location>
        <begin position="332"/>
        <end position="354"/>
    </location>
</feature>
<feature type="region of interest" description="Disordered" evidence="1">
    <location>
        <begin position="111"/>
        <end position="172"/>
    </location>
</feature>
<feature type="compositionally biased region" description="Pro residues" evidence="1">
    <location>
        <begin position="132"/>
        <end position="144"/>
    </location>
</feature>
<gene>
    <name evidence="2" type="ORF">CQR47_0235</name>
</gene>
<name>A0A2N3QP68_9BIFI</name>
<dbReference type="EMBL" id="PCGY01000002">
    <property type="protein sequence ID" value="PKU93460.1"/>
    <property type="molecule type" value="Genomic_DNA"/>
</dbReference>
<dbReference type="Proteomes" id="UP000233727">
    <property type="component" value="Unassembled WGS sequence"/>
</dbReference>
<evidence type="ECO:0000256" key="1">
    <source>
        <dbReference type="SAM" id="MobiDB-lite"/>
    </source>
</evidence>
<dbReference type="AlphaFoldDB" id="A0A2N3QP68"/>
<feature type="region of interest" description="Disordered" evidence="1">
    <location>
        <begin position="1"/>
        <end position="95"/>
    </location>
</feature>
<feature type="compositionally biased region" description="Polar residues" evidence="1">
    <location>
        <begin position="26"/>
        <end position="58"/>
    </location>
</feature>